<dbReference type="Gene3D" id="3.40.50.1240">
    <property type="entry name" value="Phosphoglycerate mutase-like"/>
    <property type="match status" value="1"/>
</dbReference>
<sequence>MVALYLIRHGQASFGADDYDRLSAIGLDQGRRVGRDLAQRLGAAAIVAVSGGLNRHRDTAGACLGAMGRGDVALAQDPDLNEYDPADIIARHRPDLADAAALRAELATAPDPRRAYQALFADAVTRWMGGGHDGDYAECWPVFRARVLAGLARAAQRAVDGGGAVLVFTSGGPIMVAVQAVLGLDDAAARQLHWALVNGGVTKLLVPSRAVAQMGPPVGPGWSLSSLNEHACLEAPPGLLTYR</sequence>
<dbReference type="RefSeq" id="WP_184801696.1">
    <property type="nucleotide sequence ID" value="NZ_JACIIZ010000007.1"/>
</dbReference>
<proteinExistence type="predicted"/>
<accession>A0A7X0AYA9</accession>
<keyword evidence="2" id="KW-1185">Reference proteome</keyword>
<dbReference type="InterPro" id="IPR013078">
    <property type="entry name" value="His_Pase_superF_clade-1"/>
</dbReference>
<organism evidence="1 2">
    <name type="scientific">Nitrospirillum iridis</name>
    <dbReference type="NCBI Taxonomy" id="765888"/>
    <lineage>
        <taxon>Bacteria</taxon>
        <taxon>Pseudomonadati</taxon>
        <taxon>Pseudomonadota</taxon>
        <taxon>Alphaproteobacteria</taxon>
        <taxon>Rhodospirillales</taxon>
        <taxon>Azospirillaceae</taxon>
        <taxon>Nitrospirillum</taxon>
    </lineage>
</organism>
<dbReference type="EMBL" id="JACIIZ010000007">
    <property type="protein sequence ID" value="MBB6252378.1"/>
    <property type="molecule type" value="Genomic_DNA"/>
</dbReference>
<name>A0A7X0AYA9_9PROT</name>
<dbReference type="AlphaFoldDB" id="A0A7X0AYA9"/>
<evidence type="ECO:0000313" key="2">
    <source>
        <dbReference type="Proteomes" id="UP000539175"/>
    </source>
</evidence>
<dbReference type="SUPFAM" id="SSF53254">
    <property type="entry name" value="Phosphoglycerate mutase-like"/>
    <property type="match status" value="1"/>
</dbReference>
<evidence type="ECO:0000313" key="1">
    <source>
        <dbReference type="EMBL" id="MBB6252378.1"/>
    </source>
</evidence>
<dbReference type="InterPro" id="IPR029033">
    <property type="entry name" value="His_PPase_superfam"/>
</dbReference>
<protein>
    <submittedName>
        <fullName evidence="1">Broad specificity phosphatase PhoE</fullName>
    </submittedName>
</protein>
<reference evidence="1 2" key="1">
    <citation type="submission" date="2020-08" db="EMBL/GenBank/DDBJ databases">
        <title>Genomic Encyclopedia of Type Strains, Phase IV (KMG-IV): sequencing the most valuable type-strain genomes for metagenomic binning, comparative biology and taxonomic classification.</title>
        <authorList>
            <person name="Goeker M."/>
        </authorList>
    </citation>
    <scope>NUCLEOTIDE SEQUENCE [LARGE SCALE GENOMIC DNA]</scope>
    <source>
        <strain evidence="1 2">DSM 22198</strain>
    </source>
</reference>
<comment type="caution">
    <text evidence="1">The sequence shown here is derived from an EMBL/GenBank/DDBJ whole genome shotgun (WGS) entry which is preliminary data.</text>
</comment>
<dbReference type="Proteomes" id="UP000539175">
    <property type="component" value="Unassembled WGS sequence"/>
</dbReference>
<dbReference type="Pfam" id="PF00300">
    <property type="entry name" value="His_Phos_1"/>
    <property type="match status" value="1"/>
</dbReference>
<gene>
    <name evidence="1" type="ORF">FHS74_002938</name>
</gene>
<dbReference type="SMART" id="SM00855">
    <property type="entry name" value="PGAM"/>
    <property type="match status" value="1"/>
</dbReference>